<accession>A0A2S9YAH9</accession>
<dbReference type="GO" id="GO:0000162">
    <property type="term" value="P:L-tryptophan biosynthetic process"/>
    <property type="evidence" value="ECO:0007669"/>
    <property type="project" value="TreeGrafter"/>
</dbReference>
<dbReference type="Proteomes" id="UP000237968">
    <property type="component" value="Unassembled WGS sequence"/>
</dbReference>
<dbReference type="InterPro" id="IPR017926">
    <property type="entry name" value="GATASE"/>
</dbReference>
<dbReference type="PANTHER" id="PTHR43418">
    <property type="entry name" value="MULTIFUNCTIONAL TRYPTOPHAN BIOSYNTHESIS PROTEIN-RELATED"/>
    <property type="match status" value="1"/>
</dbReference>
<evidence type="ECO:0000256" key="1">
    <source>
        <dbReference type="ARBA" id="ARBA00022962"/>
    </source>
</evidence>
<sequence length="195" mass="21256">MPYRLLILDNYDSFAYNIYQALGELTQTAAKVYRNDRVSLAEVLADDPTHVFISPGPGNPEDPAYFGICAEVVKTLGPRQVPILGVCLGHQGLGAALGARVTRAPQVMHGKQSTIEHDGQGLFAGLPCPLTVMRYHSLMLDEASLPPQLAVTSRTREGLVMSVAHREQRVAGVQFHPESIGTEHGAELLRNFLAW</sequence>
<dbReference type="GO" id="GO:0005829">
    <property type="term" value="C:cytosol"/>
    <property type="evidence" value="ECO:0007669"/>
    <property type="project" value="TreeGrafter"/>
</dbReference>
<dbReference type="Pfam" id="PF00117">
    <property type="entry name" value="GATase"/>
    <property type="match status" value="1"/>
</dbReference>
<dbReference type="PANTHER" id="PTHR43418:SF4">
    <property type="entry name" value="MULTIFUNCTIONAL TRYPTOPHAN BIOSYNTHESIS PROTEIN"/>
    <property type="match status" value="1"/>
</dbReference>
<dbReference type="InterPro" id="IPR006221">
    <property type="entry name" value="TrpG/PapA_dom"/>
</dbReference>
<dbReference type="GO" id="GO:0004049">
    <property type="term" value="F:anthranilate synthase activity"/>
    <property type="evidence" value="ECO:0007669"/>
    <property type="project" value="TreeGrafter"/>
</dbReference>
<dbReference type="PRINTS" id="PR00099">
    <property type="entry name" value="CPSGATASE"/>
</dbReference>
<dbReference type="RefSeq" id="WP_106391976.1">
    <property type="nucleotide sequence ID" value="NZ_PVNK01000127.1"/>
</dbReference>
<protein>
    <submittedName>
        <fullName evidence="3">Aminodeoxychorismate/anthranilate synthase component 2</fullName>
        <ecNumber evidence="3">2.6.1.85</ecNumber>
    </submittedName>
</protein>
<dbReference type="GO" id="GO:0046820">
    <property type="term" value="F:4-amino-4-deoxychorismate synthase activity"/>
    <property type="evidence" value="ECO:0007669"/>
    <property type="project" value="UniProtKB-EC"/>
</dbReference>
<dbReference type="CDD" id="cd01743">
    <property type="entry name" value="GATase1_Anthranilate_Synthase"/>
    <property type="match status" value="1"/>
</dbReference>
<dbReference type="NCBIfam" id="TIGR00566">
    <property type="entry name" value="trpG_papA"/>
    <property type="match status" value="1"/>
</dbReference>
<dbReference type="PRINTS" id="PR00097">
    <property type="entry name" value="ANTSNTHASEII"/>
</dbReference>
<feature type="domain" description="Glutamine amidotransferase" evidence="2">
    <location>
        <begin position="6"/>
        <end position="193"/>
    </location>
</feature>
<dbReference type="InterPro" id="IPR029062">
    <property type="entry name" value="Class_I_gatase-like"/>
</dbReference>
<comment type="caution">
    <text evidence="3">The sequence shown here is derived from an EMBL/GenBank/DDBJ whole genome shotgun (WGS) entry which is preliminary data.</text>
</comment>
<organism evidence="3 4">
    <name type="scientific">Enhygromyxa salina</name>
    <dbReference type="NCBI Taxonomy" id="215803"/>
    <lineage>
        <taxon>Bacteria</taxon>
        <taxon>Pseudomonadati</taxon>
        <taxon>Myxococcota</taxon>
        <taxon>Polyangia</taxon>
        <taxon>Nannocystales</taxon>
        <taxon>Nannocystaceae</taxon>
        <taxon>Enhygromyxa</taxon>
    </lineage>
</organism>
<dbReference type="FunFam" id="3.40.50.880:FF:000003">
    <property type="entry name" value="Anthranilate synthase component II"/>
    <property type="match status" value="1"/>
</dbReference>
<dbReference type="AlphaFoldDB" id="A0A2S9YAH9"/>
<gene>
    <name evidence="3" type="primary">pabA</name>
    <name evidence="3" type="ORF">ENSA5_25760</name>
</gene>
<dbReference type="OrthoDB" id="9786812at2"/>
<proteinExistence type="predicted"/>
<evidence type="ECO:0000259" key="2">
    <source>
        <dbReference type="Pfam" id="PF00117"/>
    </source>
</evidence>
<dbReference type="SUPFAM" id="SSF52317">
    <property type="entry name" value="Class I glutamine amidotransferase-like"/>
    <property type="match status" value="1"/>
</dbReference>
<dbReference type="Gene3D" id="3.40.50.880">
    <property type="match status" value="1"/>
</dbReference>
<evidence type="ECO:0000313" key="3">
    <source>
        <dbReference type="EMBL" id="PRQ02117.1"/>
    </source>
</evidence>
<keyword evidence="3" id="KW-0808">Transferase</keyword>
<dbReference type="EC" id="2.6.1.85" evidence="3"/>
<dbReference type="PRINTS" id="PR00096">
    <property type="entry name" value="GATASE"/>
</dbReference>
<keyword evidence="3" id="KW-0032">Aminotransferase</keyword>
<name>A0A2S9YAH9_9BACT</name>
<dbReference type="EMBL" id="PVNK01000127">
    <property type="protein sequence ID" value="PRQ02117.1"/>
    <property type="molecule type" value="Genomic_DNA"/>
</dbReference>
<keyword evidence="4" id="KW-1185">Reference proteome</keyword>
<keyword evidence="1" id="KW-0315">Glutamine amidotransferase</keyword>
<evidence type="ECO:0000313" key="4">
    <source>
        <dbReference type="Proteomes" id="UP000237968"/>
    </source>
</evidence>
<dbReference type="InterPro" id="IPR050472">
    <property type="entry name" value="Anth_synth/Amidotransfase"/>
</dbReference>
<reference evidence="3 4" key="1">
    <citation type="submission" date="2018-03" db="EMBL/GenBank/DDBJ databases">
        <title>Draft Genome Sequences of the Obligatory Marine Myxobacteria Enhygromyxa salina SWB005.</title>
        <authorList>
            <person name="Poehlein A."/>
            <person name="Moghaddam J.A."/>
            <person name="Harms H."/>
            <person name="Alanjari M."/>
            <person name="Koenig G.M."/>
            <person name="Daniel R."/>
            <person name="Schaeberle T.F."/>
        </authorList>
    </citation>
    <scope>NUCLEOTIDE SEQUENCE [LARGE SCALE GENOMIC DNA]</scope>
    <source>
        <strain evidence="3 4">SWB005</strain>
    </source>
</reference>
<dbReference type="PROSITE" id="PS51273">
    <property type="entry name" value="GATASE_TYPE_1"/>
    <property type="match status" value="1"/>
</dbReference>